<dbReference type="Gene3D" id="3.20.20.80">
    <property type="entry name" value="Glycosidases"/>
    <property type="match status" value="1"/>
</dbReference>
<dbReference type="InterPro" id="IPR017853">
    <property type="entry name" value="GH"/>
</dbReference>
<name>A0A8H7B0R9_9PLEO</name>
<evidence type="ECO:0008006" key="3">
    <source>
        <dbReference type="Google" id="ProtNLM"/>
    </source>
</evidence>
<protein>
    <recommendedName>
        <fullName evidence="3">Glycoside hydrolase family 5 domain-containing protein</fullName>
    </recommendedName>
</protein>
<sequence length="140" mass="15473">MLQGSFKGEAFWSPRFSASANLVFDVHNYYFAGRPTDSDTVSADICSDAKASAGDGKFPVFVGEWPIETVADNKFANRRKNLNTELYAFAKYTRGSAYWTAKFFGSVPVVGEGAQGDYWNYPAFIDMGIVKPSEGVQYCN</sequence>
<reference evidence="1" key="1">
    <citation type="submission" date="2020-01" db="EMBL/GenBank/DDBJ databases">
        <authorList>
            <person name="Feng Z.H.Z."/>
        </authorList>
    </citation>
    <scope>NUCLEOTIDE SEQUENCE</scope>
    <source>
        <strain evidence="1">CBS107.38</strain>
    </source>
</reference>
<dbReference type="RefSeq" id="XP_038785164.1">
    <property type="nucleotide sequence ID" value="XM_038932676.1"/>
</dbReference>
<gene>
    <name evidence="1" type="ORF">GT037_007629</name>
</gene>
<organism evidence="1 2">
    <name type="scientific">Alternaria burnsii</name>
    <dbReference type="NCBI Taxonomy" id="1187904"/>
    <lineage>
        <taxon>Eukaryota</taxon>
        <taxon>Fungi</taxon>
        <taxon>Dikarya</taxon>
        <taxon>Ascomycota</taxon>
        <taxon>Pezizomycotina</taxon>
        <taxon>Dothideomycetes</taxon>
        <taxon>Pleosporomycetidae</taxon>
        <taxon>Pleosporales</taxon>
        <taxon>Pleosporineae</taxon>
        <taxon>Pleosporaceae</taxon>
        <taxon>Alternaria</taxon>
        <taxon>Alternaria sect. Alternaria</taxon>
    </lineage>
</organism>
<proteinExistence type="predicted"/>
<comment type="caution">
    <text evidence="1">The sequence shown here is derived from an EMBL/GenBank/DDBJ whole genome shotgun (WGS) entry which is preliminary data.</text>
</comment>
<dbReference type="Proteomes" id="UP000596902">
    <property type="component" value="Unassembled WGS sequence"/>
</dbReference>
<keyword evidence="2" id="KW-1185">Reference proteome</keyword>
<dbReference type="AlphaFoldDB" id="A0A8H7B0R9"/>
<dbReference type="EMBL" id="JAAABM010000010">
    <property type="protein sequence ID" value="KAF7674869.1"/>
    <property type="molecule type" value="Genomic_DNA"/>
</dbReference>
<accession>A0A8H7B0R9</accession>
<reference evidence="1" key="2">
    <citation type="submission" date="2020-08" db="EMBL/GenBank/DDBJ databases">
        <title>Draft Genome Sequence of Cumin Blight Pathogen Alternaria burnsii.</title>
        <authorList>
            <person name="Feng Z."/>
        </authorList>
    </citation>
    <scope>NUCLEOTIDE SEQUENCE</scope>
    <source>
        <strain evidence="1">CBS107.38</strain>
    </source>
</reference>
<evidence type="ECO:0000313" key="1">
    <source>
        <dbReference type="EMBL" id="KAF7674869.1"/>
    </source>
</evidence>
<dbReference type="GeneID" id="62205854"/>
<dbReference type="SUPFAM" id="SSF51445">
    <property type="entry name" value="(Trans)glycosidases"/>
    <property type="match status" value="1"/>
</dbReference>
<evidence type="ECO:0000313" key="2">
    <source>
        <dbReference type="Proteomes" id="UP000596902"/>
    </source>
</evidence>